<dbReference type="EMBL" id="CADCVD010000061">
    <property type="protein sequence ID" value="CAA9441936.1"/>
    <property type="molecule type" value="Genomic_DNA"/>
</dbReference>
<protein>
    <submittedName>
        <fullName evidence="2">Uncharacterized protein</fullName>
    </submittedName>
</protein>
<evidence type="ECO:0000313" key="2">
    <source>
        <dbReference type="EMBL" id="CAA9441936.1"/>
    </source>
</evidence>
<sequence>MNAAQTSDRSGMGSWITVGALMGLLAGAVFILFEMVAAMMINQPSDAAGLEDAEEGQEAG</sequence>
<reference evidence="2" key="1">
    <citation type="submission" date="2020-02" db="EMBL/GenBank/DDBJ databases">
        <authorList>
            <person name="Meier V. D."/>
        </authorList>
    </citation>
    <scope>NUCLEOTIDE SEQUENCE</scope>
    <source>
        <strain evidence="2">AVDCRST_MAG37</strain>
    </source>
</reference>
<evidence type="ECO:0000256" key="1">
    <source>
        <dbReference type="SAM" id="Phobius"/>
    </source>
</evidence>
<keyword evidence="1" id="KW-0472">Membrane</keyword>
<gene>
    <name evidence="2" type="ORF">AVDCRST_MAG37-1456</name>
</gene>
<name>A0A6J4QDR1_9ACTN</name>
<accession>A0A6J4QDR1</accession>
<feature type="transmembrane region" description="Helical" evidence="1">
    <location>
        <begin position="12"/>
        <end position="33"/>
    </location>
</feature>
<keyword evidence="1" id="KW-1133">Transmembrane helix</keyword>
<organism evidence="2">
    <name type="scientific">uncultured Rubrobacteraceae bacterium</name>
    <dbReference type="NCBI Taxonomy" id="349277"/>
    <lineage>
        <taxon>Bacteria</taxon>
        <taxon>Bacillati</taxon>
        <taxon>Actinomycetota</taxon>
        <taxon>Rubrobacteria</taxon>
        <taxon>Rubrobacterales</taxon>
        <taxon>Rubrobacteraceae</taxon>
        <taxon>environmental samples</taxon>
    </lineage>
</organism>
<dbReference type="AlphaFoldDB" id="A0A6J4QDR1"/>
<proteinExistence type="predicted"/>
<keyword evidence="1" id="KW-0812">Transmembrane</keyword>